<dbReference type="PANTHER" id="PTHR22916:SF3">
    <property type="entry name" value="UDP-GLCNAC:BETAGAL BETA-1,3-N-ACETYLGLUCOSAMINYLTRANSFERASE-LIKE PROTEIN 1"/>
    <property type="match status" value="1"/>
</dbReference>
<gene>
    <name evidence="2" type="ORF">SAMN05444008_10255</name>
</gene>
<evidence type="ECO:0000313" key="2">
    <source>
        <dbReference type="EMBL" id="SHE60306.1"/>
    </source>
</evidence>
<feature type="domain" description="Glycosyltransferase 2-like" evidence="1">
    <location>
        <begin position="8"/>
        <end position="170"/>
    </location>
</feature>
<dbReference type="SUPFAM" id="SSF53448">
    <property type="entry name" value="Nucleotide-diphospho-sugar transferases"/>
    <property type="match status" value="1"/>
</dbReference>
<organism evidence="2 3">
    <name type="scientific">Cnuella takakiae</name>
    <dbReference type="NCBI Taxonomy" id="1302690"/>
    <lineage>
        <taxon>Bacteria</taxon>
        <taxon>Pseudomonadati</taxon>
        <taxon>Bacteroidota</taxon>
        <taxon>Chitinophagia</taxon>
        <taxon>Chitinophagales</taxon>
        <taxon>Chitinophagaceae</taxon>
        <taxon>Cnuella</taxon>
    </lineage>
</organism>
<dbReference type="AlphaFoldDB" id="A0A1M4UUA1"/>
<dbReference type="GO" id="GO:0016758">
    <property type="term" value="F:hexosyltransferase activity"/>
    <property type="evidence" value="ECO:0007669"/>
    <property type="project" value="UniProtKB-ARBA"/>
</dbReference>
<dbReference type="Pfam" id="PF00535">
    <property type="entry name" value="Glycos_transf_2"/>
    <property type="match status" value="1"/>
</dbReference>
<dbReference type="Proteomes" id="UP000184368">
    <property type="component" value="Unassembled WGS sequence"/>
</dbReference>
<dbReference type="EMBL" id="FQUO01000002">
    <property type="protein sequence ID" value="SHE60306.1"/>
    <property type="molecule type" value="Genomic_DNA"/>
</dbReference>
<keyword evidence="3" id="KW-1185">Reference proteome</keyword>
<evidence type="ECO:0000259" key="1">
    <source>
        <dbReference type="Pfam" id="PF00535"/>
    </source>
</evidence>
<reference evidence="2 3" key="1">
    <citation type="submission" date="2016-11" db="EMBL/GenBank/DDBJ databases">
        <authorList>
            <person name="Jaros S."/>
            <person name="Januszkiewicz K."/>
            <person name="Wedrychowicz H."/>
        </authorList>
    </citation>
    <scope>NUCLEOTIDE SEQUENCE [LARGE SCALE GENOMIC DNA]</scope>
    <source>
        <strain evidence="2 3">DSM 26897</strain>
    </source>
</reference>
<dbReference type="RefSeq" id="WP_073039617.1">
    <property type="nucleotide sequence ID" value="NZ_FQUO01000002.1"/>
</dbReference>
<accession>A0A1M4UUA1</accession>
<name>A0A1M4UUA1_9BACT</name>
<evidence type="ECO:0000313" key="3">
    <source>
        <dbReference type="Proteomes" id="UP000184368"/>
    </source>
</evidence>
<protein>
    <submittedName>
        <fullName evidence="2">Glycosyltransferase involved in cell wall bisynthesis</fullName>
    </submittedName>
</protein>
<proteinExistence type="predicted"/>
<dbReference type="PANTHER" id="PTHR22916">
    <property type="entry name" value="GLYCOSYLTRANSFERASE"/>
    <property type="match status" value="1"/>
</dbReference>
<dbReference type="STRING" id="1302690.BUE76_13420"/>
<sequence length="310" mass="36592">MNTVPRVSVLIPSYNQSKLLKEAIESVLSQTFSDFELIINDNASTDDTQTMVQQFLHDARVRYFRNEVTIPMHENWNKCLEHPRASYIKYLCSDDKLRPRALELMVAAMDENPDVAIVSSGRQYFGEKDRLFILDWKGKYDGKETILNTLRISNWMASPSTVMCRKENFEHNKFRGYKWVTDWDMWIRHLGLGHYYGIPEVLMDERVHSGSATRNFSMNMIKLSEEYELFRNVRDNGYSIQFPGREEELEQLVKRKALECSRYMYSRVPRLKKKKNRIAFLKMLAIVRKEKVLVKSLQVQVEKRLLGKQV</sequence>
<dbReference type="InterPro" id="IPR001173">
    <property type="entry name" value="Glyco_trans_2-like"/>
</dbReference>
<keyword evidence="2" id="KW-0808">Transferase</keyword>
<dbReference type="OrthoDB" id="9815829at2"/>
<dbReference type="InterPro" id="IPR029044">
    <property type="entry name" value="Nucleotide-diphossugar_trans"/>
</dbReference>
<dbReference type="Gene3D" id="3.90.550.10">
    <property type="entry name" value="Spore Coat Polysaccharide Biosynthesis Protein SpsA, Chain A"/>
    <property type="match status" value="1"/>
</dbReference>